<dbReference type="InterPro" id="IPR036047">
    <property type="entry name" value="F-box-like_dom_sf"/>
</dbReference>
<dbReference type="InterPro" id="IPR044595">
    <property type="entry name" value="KMD1-4"/>
</dbReference>
<dbReference type="SUPFAM" id="SSF81383">
    <property type="entry name" value="F-box domain"/>
    <property type="match status" value="1"/>
</dbReference>
<dbReference type="CDD" id="cd22152">
    <property type="entry name" value="F-box_AtAFR-like"/>
    <property type="match status" value="1"/>
</dbReference>
<dbReference type="SUPFAM" id="SSF117281">
    <property type="entry name" value="Kelch motif"/>
    <property type="match status" value="1"/>
</dbReference>
<dbReference type="Gene3D" id="1.20.1280.50">
    <property type="match status" value="1"/>
</dbReference>
<proteinExistence type="predicted"/>
<dbReference type="Pfam" id="PF01344">
    <property type="entry name" value="Kelch_1"/>
    <property type="match status" value="2"/>
</dbReference>
<evidence type="ECO:0000313" key="2">
    <source>
        <dbReference type="EMBL" id="CAL5021396.1"/>
    </source>
</evidence>
<dbReference type="InterPro" id="IPR001810">
    <property type="entry name" value="F-box_dom"/>
</dbReference>
<keyword evidence="3" id="KW-1185">Reference proteome</keyword>
<organism evidence="2 3">
    <name type="scientific">Urochloa decumbens</name>
    <dbReference type="NCBI Taxonomy" id="240449"/>
    <lineage>
        <taxon>Eukaryota</taxon>
        <taxon>Viridiplantae</taxon>
        <taxon>Streptophyta</taxon>
        <taxon>Embryophyta</taxon>
        <taxon>Tracheophyta</taxon>
        <taxon>Spermatophyta</taxon>
        <taxon>Magnoliopsida</taxon>
        <taxon>Liliopsida</taxon>
        <taxon>Poales</taxon>
        <taxon>Poaceae</taxon>
        <taxon>PACMAD clade</taxon>
        <taxon>Panicoideae</taxon>
        <taxon>Panicodae</taxon>
        <taxon>Paniceae</taxon>
        <taxon>Melinidinae</taxon>
        <taxon>Urochloa</taxon>
    </lineage>
</organism>
<dbReference type="SMART" id="SM00256">
    <property type="entry name" value="FBOX"/>
    <property type="match status" value="1"/>
</dbReference>
<dbReference type="SMART" id="SM00612">
    <property type="entry name" value="Kelch"/>
    <property type="match status" value="2"/>
</dbReference>
<gene>
    <name evidence="2" type="ORF">URODEC1_LOCUS75951</name>
</gene>
<accession>A0ABC9CJL7</accession>
<evidence type="ECO:0000313" key="3">
    <source>
        <dbReference type="Proteomes" id="UP001497457"/>
    </source>
</evidence>
<evidence type="ECO:0000259" key="1">
    <source>
        <dbReference type="SMART" id="SM00256"/>
    </source>
</evidence>
<dbReference type="EMBL" id="OZ075113">
    <property type="protein sequence ID" value="CAL5021396.1"/>
    <property type="molecule type" value="Genomic_DNA"/>
</dbReference>
<dbReference type="Gene3D" id="2.120.10.80">
    <property type="entry name" value="Kelch-type beta propeller"/>
    <property type="match status" value="1"/>
</dbReference>
<dbReference type="InterPro" id="IPR015915">
    <property type="entry name" value="Kelch-typ_b-propeller"/>
</dbReference>
<dbReference type="PANTHER" id="PTHR46407">
    <property type="entry name" value="OS02G0208700 PROTEIN"/>
    <property type="match status" value="1"/>
</dbReference>
<dbReference type="InterPro" id="IPR006652">
    <property type="entry name" value="Kelch_1"/>
</dbReference>
<dbReference type="PANTHER" id="PTHR46407:SF21">
    <property type="entry name" value="F-BOX_KELCH-REPEAT PROTEIN SKIP20"/>
    <property type="match status" value="1"/>
</dbReference>
<feature type="domain" description="F-box" evidence="1">
    <location>
        <begin position="53"/>
        <end position="93"/>
    </location>
</feature>
<name>A0ABC9CJL7_9POAL</name>
<dbReference type="Proteomes" id="UP001497457">
    <property type="component" value="Chromosome 3rd"/>
</dbReference>
<dbReference type="AlphaFoldDB" id="A0ABC9CJL7"/>
<sequence length="401" mass="41108">MGAIKQEVEDVYASTERARYGYSSNGKQQERAMAMGAEEHGGGLDVGELIPGLPDDVAIECLARVPSRSHRRMRRVCRGWRGAVGSAEFSRRRRAAGAAEDIVFLVQAAPPAAGGDGKGSTPECALAAANLTTGEWRRVKGPVPLLAQCAAAGDGRHVAVVGGWDPDTLRPTTDVRVLDVPAGTWRCARPMPDTRSFFGCSGGGGCVYVAGGHDAAKNALRSAFAYAVAADAWRALPDMAEERDEPQLVAAPGGGGVIAASGYPTVAQGAFKKTAERYAAGGTGGAAWMDEGDMVPDAAETCLASVRGNVWAVGAGKGGVREWDGAWREVADGPPGVEKCVKAVGVGDGAAVFVFGAVADGAAGGSKYSAWVMEAGGGPWKRVPVPSGFGGFVYSAAAVLI</sequence>
<reference evidence="2" key="1">
    <citation type="submission" date="2024-10" db="EMBL/GenBank/DDBJ databases">
        <authorList>
            <person name="Ryan C."/>
        </authorList>
    </citation>
    <scope>NUCLEOTIDE SEQUENCE [LARGE SCALE GENOMIC DNA]</scope>
</reference>
<dbReference type="Pfam" id="PF00646">
    <property type="entry name" value="F-box"/>
    <property type="match status" value="1"/>
</dbReference>
<protein>
    <recommendedName>
        <fullName evidence="1">F-box domain-containing protein</fullName>
    </recommendedName>
</protein>